<reference evidence="1 2" key="1">
    <citation type="submission" date="2018-08" db="EMBL/GenBank/DDBJ databases">
        <title>Draft genome sequence of Psychrilyobacter sp. strain SD5 isolated from Black Sea water.</title>
        <authorList>
            <person name="Yadav S."/>
            <person name="Villanueva L."/>
            <person name="Damste J.S.S."/>
        </authorList>
    </citation>
    <scope>NUCLEOTIDE SEQUENCE [LARGE SCALE GENOMIC DNA]</scope>
    <source>
        <strain evidence="1 2">SD5</strain>
    </source>
</reference>
<dbReference type="EMBL" id="QUAJ01000004">
    <property type="protein sequence ID" value="REI42478.1"/>
    <property type="molecule type" value="Genomic_DNA"/>
</dbReference>
<dbReference type="InterPro" id="IPR018673">
    <property type="entry name" value="DUF2141"/>
</dbReference>
<keyword evidence="2" id="KW-1185">Reference proteome</keyword>
<name>A0ABX9KJV2_9FUSO</name>
<organism evidence="1 2">
    <name type="scientific">Psychrilyobacter piezotolerans</name>
    <dbReference type="NCBI Taxonomy" id="2293438"/>
    <lineage>
        <taxon>Bacteria</taxon>
        <taxon>Fusobacteriati</taxon>
        <taxon>Fusobacteriota</taxon>
        <taxon>Fusobacteriia</taxon>
        <taxon>Fusobacteriales</taxon>
        <taxon>Fusobacteriaceae</taxon>
        <taxon>Psychrilyobacter</taxon>
    </lineage>
</organism>
<dbReference type="RefSeq" id="WP_114641519.1">
    <property type="nucleotide sequence ID" value="NZ_JAACIO010000004.1"/>
</dbReference>
<evidence type="ECO:0000313" key="1">
    <source>
        <dbReference type="EMBL" id="REI42478.1"/>
    </source>
</evidence>
<proteinExistence type="predicted"/>
<sequence>MKYFLFFLFFINIKSYPFQIEVVNITDKKASVYIVVFDHKDGFPFKGEKGIFKWKGTPAEAEKGVSTGLPDGNYAVAVFQDTDGNGELTKWFFGKPREPYGLLGAVEKPKKKPDFSENSKKISRDSVLQIRLWEP</sequence>
<gene>
    <name evidence="1" type="ORF">DYH56_03735</name>
</gene>
<evidence type="ECO:0000313" key="2">
    <source>
        <dbReference type="Proteomes" id="UP000263486"/>
    </source>
</evidence>
<accession>A0ABX9KJV2</accession>
<comment type="caution">
    <text evidence="1">The sequence shown here is derived from an EMBL/GenBank/DDBJ whole genome shotgun (WGS) entry which is preliminary data.</text>
</comment>
<dbReference type="Pfam" id="PF09912">
    <property type="entry name" value="DUF2141"/>
    <property type="match status" value="1"/>
</dbReference>
<dbReference type="Proteomes" id="UP000263486">
    <property type="component" value="Unassembled WGS sequence"/>
</dbReference>
<protein>
    <submittedName>
        <fullName evidence="1">DUF2141 domain-containing protein</fullName>
    </submittedName>
</protein>